<sequence>MGHLKKFLHKLFFENYDQFAEELGYPDWNIALENTFGIYEMEGDTWYHATQIPDKKWAVWNDDEEEPPYAFEVFATWDEAIRELRGMFVESGLPENHWRPEGFDECEDAFLKEPDREKML</sequence>
<gene>
    <name evidence="1" type="ORF">A1A1_18637</name>
</gene>
<name>A0AA87IHR7_9BACL</name>
<evidence type="ECO:0000313" key="2">
    <source>
        <dbReference type="Proteomes" id="UP000004725"/>
    </source>
</evidence>
<dbReference type="EMBL" id="AJYB01000112">
    <property type="protein sequence ID" value="EIM04974.1"/>
    <property type="molecule type" value="Genomic_DNA"/>
</dbReference>
<reference evidence="1 2" key="1">
    <citation type="journal article" date="2012" name="J. Bacteriol.">
        <title>Genome Sequence of the Antarctic Psychrophile Bacterium Planococcus antarcticus DSM 14505.</title>
        <authorList>
            <person name="Margolles A."/>
            <person name="Gueimonde M."/>
            <person name="Sanchez B."/>
        </authorList>
    </citation>
    <scope>NUCLEOTIDE SEQUENCE [LARGE SCALE GENOMIC DNA]</scope>
    <source>
        <strain evidence="1 2">DSM 14505</strain>
    </source>
</reference>
<dbReference type="RefSeq" id="WP_006831654.1">
    <property type="nucleotide sequence ID" value="NZ_AJYB01000112.1"/>
</dbReference>
<dbReference type="Proteomes" id="UP000004725">
    <property type="component" value="Unassembled WGS sequence"/>
</dbReference>
<comment type="caution">
    <text evidence="1">The sequence shown here is derived from an EMBL/GenBank/DDBJ whole genome shotgun (WGS) entry which is preliminary data.</text>
</comment>
<evidence type="ECO:0000313" key="1">
    <source>
        <dbReference type="EMBL" id="EIM04974.1"/>
    </source>
</evidence>
<protein>
    <submittedName>
        <fullName evidence="1">Uncharacterized protein</fullName>
    </submittedName>
</protein>
<organism evidence="1 2">
    <name type="scientific">Planococcus antarcticus DSM 14505</name>
    <dbReference type="NCBI Taxonomy" id="1185653"/>
    <lineage>
        <taxon>Bacteria</taxon>
        <taxon>Bacillati</taxon>
        <taxon>Bacillota</taxon>
        <taxon>Bacilli</taxon>
        <taxon>Bacillales</taxon>
        <taxon>Caryophanaceae</taxon>
        <taxon>Planococcus</taxon>
    </lineage>
</organism>
<accession>A0AA87IHR7</accession>
<proteinExistence type="predicted"/>
<dbReference type="AlphaFoldDB" id="A0AA87IHR7"/>